<dbReference type="GO" id="GO:0006508">
    <property type="term" value="P:proteolysis"/>
    <property type="evidence" value="ECO:0007669"/>
    <property type="project" value="UniProtKB-KW"/>
</dbReference>
<feature type="region of interest" description="Disordered" evidence="8">
    <location>
        <begin position="1299"/>
        <end position="1338"/>
    </location>
</feature>
<dbReference type="InterPro" id="IPR050951">
    <property type="entry name" value="Retrovirus_Pol_polyprotein"/>
</dbReference>
<reference evidence="10 11" key="1">
    <citation type="submission" date="2015-01" db="EMBL/GenBank/DDBJ databases">
        <title>Evolution of Trichinella species and genotypes.</title>
        <authorList>
            <person name="Korhonen P.K."/>
            <person name="Edoardo P."/>
            <person name="Giuseppe L.R."/>
            <person name="Gasser R.B."/>
        </authorList>
    </citation>
    <scope>NUCLEOTIDE SEQUENCE [LARGE SCALE GENOMIC DNA]</scope>
    <source>
        <strain evidence="10">ISS417</strain>
    </source>
</reference>
<keyword evidence="11" id="KW-1185">Reference proteome</keyword>
<keyword evidence="5" id="KW-0255">Endonuclease</keyword>
<evidence type="ECO:0000256" key="1">
    <source>
        <dbReference type="ARBA" id="ARBA00022670"/>
    </source>
</evidence>
<gene>
    <name evidence="10" type="primary">pol</name>
    <name evidence="10" type="ORF">T05_6168</name>
</gene>
<dbReference type="PANTHER" id="PTHR37984:SF5">
    <property type="entry name" value="PROTEIN NYNRIN-LIKE"/>
    <property type="match status" value="1"/>
</dbReference>
<evidence type="ECO:0000256" key="3">
    <source>
        <dbReference type="ARBA" id="ARBA00022695"/>
    </source>
</evidence>
<dbReference type="SUPFAM" id="SSF53098">
    <property type="entry name" value="Ribonuclease H-like"/>
    <property type="match status" value="1"/>
</dbReference>
<feature type="compositionally biased region" description="Basic and acidic residues" evidence="8">
    <location>
        <begin position="1328"/>
        <end position="1338"/>
    </location>
</feature>
<dbReference type="InterPro" id="IPR043502">
    <property type="entry name" value="DNA/RNA_pol_sf"/>
</dbReference>
<evidence type="ECO:0000256" key="4">
    <source>
        <dbReference type="ARBA" id="ARBA00022722"/>
    </source>
</evidence>
<evidence type="ECO:0000313" key="10">
    <source>
        <dbReference type="EMBL" id="KRX40023.1"/>
    </source>
</evidence>
<dbReference type="Gene3D" id="3.10.10.10">
    <property type="entry name" value="HIV Type 1 Reverse Transcriptase, subunit A, domain 1"/>
    <property type="match status" value="1"/>
</dbReference>
<name>A0A0V0TN87_9BILA</name>
<feature type="domain" description="Integrase catalytic" evidence="9">
    <location>
        <begin position="1494"/>
        <end position="1657"/>
    </location>
</feature>
<dbReference type="InterPro" id="IPR040676">
    <property type="entry name" value="DUF5641"/>
</dbReference>
<protein>
    <submittedName>
        <fullName evidence="10">Retrovirus-related Pol polyprotein from transposon 17.6</fullName>
    </submittedName>
</protein>
<dbReference type="Pfam" id="PF00078">
    <property type="entry name" value="RVT_1"/>
    <property type="match status" value="1"/>
</dbReference>
<keyword evidence="2" id="KW-0808">Transferase</keyword>
<dbReference type="CDD" id="cd01647">
    <property type="entry name" value="RT_LTR"/>
    <property type="match status" value="1"/>
</dbReference>
<dbReference type="GO" id="GO:0003964">
    <property type="term" value="F:RNA-directed DNA polymerase activity"/>
    <property type="evidence" value="ECO:0007669"/>
    <property type="project" value="UniProtKB-KW"/>
</dbReference>
<comment type="caution">
    <text evidence="10">The sequence shown here is derived from an EMBL/GenBank/DDBJ whole genome shotgun (WGS) entry which is preliminary data.</text>
</comment>
<accession>A0A0V0TN87</accession>
<dbReference type="Pfam" id="PF18701">
    <property type="entry name" value="DUF5641"/>
    <property type="match status" value="1"/>
</dbReference>
<dbReference type="FunFam" id="3.10.10.10:FF:000007">
    <property type="entry name" value="Retrovirus-related Pol polyprotein from transposon 17.6-like Protein"/>
    <property type="match status" value="1"/>
</dbReference>
<dbReference type="InterPro" id="IPR036397">
    <property type="entry name" value="RNaseH_sf"/>
</dbReference>
<dbReference type="GO" id="GO:0008233">
    <property type="term" value="F:peptidase activity"/>
    <property type="evidence" value="ECO:0007669"/>
    <property type="project" value="UniProtKB-KW"/>
</dbReference>
<dbReference type="GO" id="GO:0003676">
    <property type="term" value="F:nucleic acid binding"/>
    <property type="evidence" value="ECO:0007669"/>
    <property type="project" value="InterPro"/>
</dbReference>
<dbReference type="Gene3D" id="3.30.420.10">
    <property type="entry name" value="Ribonuclease H-like superfamily/Ribonuclease H"/>
    <property type="match status" value="1"/>
</dbReference>
<dbReference type="Gene3D" id="3.30.70.270">
    <property type="match status" value="1"/>
</dbReference>
<dbReference type="Proteomes" id="UP000055048">
    <property type="component" value="Unassembled WGS sequence"/>
</dbReference>
<proteinExistence type="predicted"/>
<keyword evidence="3" id="KW-0548">Nucleotidyltransferase</keyword>
<feature type="compositionally biased region" description="Low complexity" evidence="8">
    <location>
        <begin position="1304"/>
        <end position="1319"/>
    </location>
</feature>
<evidence type="ECO:0000256" key="2">
    <source>
        <dbReference type="ARBA" id="ARBA00022679"/>
    </source>
</evidence>
<dbReference type="InterPro" id="IPR043128">
    <property type="entry name" value="Rev_trsase/Diguanyl_cyclase"/>
</dbReference>
<keyword evidence="6" id="KW-0378">Hydrolase</keyword>
<dbReference type="GO" id="GO:0015074">
    <property type="term" value="P:DNA integration"/>
    <property type="evidence" value="ECO:0007669"/>
    <property type="project" value="InterPro"/>
</dbReference>
<dbReference type="EMBL" id="JYDJ01000213">
    <property type="protein sequence ID" value="KRX40023.1"/>
    <property type="molecule type" value="Genomic_DNA"/>
</dbReference>
<evidence type="ECO:0000256" key="7">
    <source>
        <dbReference type="ARBA" id="ARBA00022918"/>
    </source>
</evidence>
<evidence type="ECO:0000313" key="11">
    <source>
        <dbReference type="Proteomes" id="UP000055048"/>
    </source>
</evidence>
<evidence type="ECO:0000259" key="9">
    <source>
        <dbReference type="PROSITE" id="PS50994"/>
    </source>
</evidence>
<keyword evidence="1" id="KW-0645">Protease</keyword>
<sequence>MTVIAAWLGRQTTRPPKERLEMDPTQCLEKLEDFYCANGVPTSNYGIVVRELLNTYGPEKSFVELIKRIHALCQRESQIIKQCAEEVAKLGRRACVSERDLEALLAGGVASREVHRAIRLQDPPTLAEAHKVAKEVPLSLTMIYDKYHQRAPALLHNKKKAQMTVRVRRPIAIAHRLVGIPYVQFCGAFIVQYPRPHLRQQRQQKMKKPDLITKCCRQKKWTLWNLMMLINATGEYGFPYSRLLRNEDIMRLACTSSEMNAMAQSYFKQEMARRARLCFVCMEPWHYASECKPGGKTEVPKNHLWLLCTPISPLGVISRPVVADDPRRGLRQDLASALGLVRQTNPVSVVGIDGILHEIPDAQLVKLWLSRADGSSTVERYFLQALTVPKLWNNLCNTRLRVAVVVGIDSYYRFLGNKIRRGGSEDPVAVELVLGWIICNPVTASHPSSVRTTLCASVDQSIDRTLRRFWEMEEVRVGSHDEPEMSEQEQSFRDSHSFDGSRYSVRMLKKNGELNLLNNVKSALRRLGAVEVQLARDPARTEQYASIIQNYLKNGWAEKVDEVEQERCATAIVTMTAASLDATSIFGPDTFNDLEGLPDDCVGSTFHPQYQVSGANPRLWRIRQGNPMERLQEFSPFLGEFGIQRVGGPLGRARIAEFDFRHMPPSGRGSGFSRAGAQRVLRGRTTCRRVTAPPYQKRMNEFPEMRVEPVRPFVNVGVDFTGALLIRGDSPNRLMQNNYACIFSCMVVRAIYLELVSDMSIDSFLRTLRREYWEGIMRSVKVALKKTVGRSLLAFDELQTVLCEVESRISDRPLMLVSSGTQDELALTPAHFLIGRSLAALPDGSSPKKDHRPSLESLAAQEPPRVRDIVLVGGPGTPMGRWALGRILEVFTGADGLARSVNVKTSAGSFRRGSLLETPSLTDSCESIPVLATEPCRLRVSGATLNCPVLRIISFSDSHVMKATHLHDTDDNDGLKSALSEAFWIASQEERVVREITTLKASVSSVEKDADLETELADSEVTGSAAAAILIGWDFMRYHVCTLDPTAGCLRMQQGNIPRRCLALAVILRDFTDVLSTLDEDLRRTRVIRHAIQTGDAKPVRTDDTLDALAGAQRFSILDLASGYWQVEVEEHDQDKTAVTTPFGLYQFKVMLFGLCNALATFQKLMHTGLRGLVGSECLVYLDDVIVFGKTAEEHTARLCEVFRGLREVGLKVKPEKCQLMKRKVAYLGHIISEKGITTHQSKTCALREWPTTTCVAELRQFLGLASYYQGWHTSASSSTALRTPLPHYTDCWSQGLSLAGQKSGSPPSTPTTHSSPGHQRTRLQSGAEKERRKNGEGCAVRELHADQGRVSVMRDSEENAQFGVSPASVPAMPLWTRGEDLTTAAVIGWRELTNGMPPECSHDMHVLWQQRRSWMGEDGLICRYHRRLMDEEGAKQLLEPRALRREVVQSMDDNAGTSQKLILLAWNELRRAHMVLHVRAACEEEGPAKNNRAPMQPMTAGYPLQRVSIDILGPLERTLPGDRYEQVLTDYFTKWTVAFFLTTMEAGAVAKLLVEKYVAYFGAPDYLHSDQGCSFEASVVLNMCHLFSIRKSRSSPYYPQGNGQAERFNSTLLYMLSFMVDGNLRQWDGMLPFVMLAYNSSVHERKGATPIIVIFS</sequence>
<evidence type="ECO:0000256" key="5">
    <source>
        <dbReference type="ARBA" id="ARBA00022759"/>
    </source>
</evidence>
<dbReference type="InterPro" id="IPR001584">
    <property type="entry name" value="Integrase_cat-core"/>
</dbReference>
<keyword evidence="7" id="KW-0695">RNA-directed DNA polymerase</keyword>
<keyword evidence="4" id="KW-0540">Nuclease</keyword>
<dbReference type="GO" id="GO:0004519">
    <property type="term" value="F:endonuclease activity"/>
    <property type="evidence" value="ECO:0007669"/>
    <property type="project" value="UniProtKB-KW"/>
</dbReference>
<dbReference type="InterPro" id="IPR012337">
    <property type="entry name" value="RNaseH-like_sf"/>
</dbReference>
<dbReference type="STRING" id="144512.A0A0V0TN87"/>
<dbReference type="FunFam" id="3.30.420.10:FF:000032">
    <property type="entry name" value="Retrovirus-related Pol polyprotein from transposon 297-like Protein"/>
    <property type="match status" value="1"/>
</dbReference>
<dbReference type="PANTHER" id="PTHR37984">
    <property type="entry name" value="PROTEIN CBG26694"/>
    <property type="match status" value="1"/>
</dbReference>
<organism evidence="10 11">
    <name type="scientific">Trichinella murrelli</name>
    <dbReference type="NCBI Taxonomy" id="144512"/>
    <lineage>
        <taxon>Eukaryota</taxon>
        <taxon>Metazoa</taxon>
        <taxon>Ecdysozoa</taxon>
        <taxon>Nematoda</taxon>
        <taxon>Enoplea</taxon>
        <taxon>Dorylaimia</taxon>
        <taxon>Trichinellida</taxon>
        <taxon>Trichinellidae</taxon>
        <taxon>Trichinella</taxon>
    </lineage>
</organism>
<dbReference type="GO" id="GO:0042575">
    <property type="term" value="C:DNA polymerase complex"/>
    <property type="evidence" value="ECO:0007669"/>
    <property type="project" value="UniProtKB-ARBA"/>
</dbReference>
<dbReference type="SUPFAM" id="SSF56672">
    <property type="entry name" value="DNA/RNA polymerases"/>
    <property type="match status" value="1"/>
</dbReference>
<evidence type="ECO:0000256" key="8">
    <source>
        <dbReference type="SAM" id="MobiDB-lite"/>
    </source>
</evidence>
<dbReference type="InterPro" id="IPR000477">
    <property type="entry name" value="RT_dom"/>
</dbReference>
<dbReference type="PROSITE" id="PS50994">
    <property type="entry name" value="INTEGRASE"/>
    <property type="match status" value="1"/>
</dbReference>
<evidence type="ECO:0000256" key="6">
    <source>
        <dbReference type="ARBA" id="ARBA00022801"/>
    </source>
</evidence>